<dbReference type="AlphaFoldDB" id="A0A484TT95"/>
<proteinExistence type="predicted"/>
<accession>A0A484TT95</accession>
<evidence type="ECO:0000313" key="1">
    <source>
        <dbReference type="EMBL" id="VFR31959.1"/>
    </source>
</evidence>
<gene>
    <name evidence="1" type="ORF">ANDA3_0550</name>
    <name evidence="2" type="ORF">DAR2_0422</name>
</gene>
<dbReference type="EMBL" id="CAADIC010000015">
    <property type="protein sequence ID" value="VFR31959.1"/>
    <property type="molecule type" value="Genomic_DNA"/>
</dbReference>
<dbReference type="EMBL" id="CAADIL010000025">
    <property type="protein sequence ID" value="VFR78014.1"/>
    <property type="molecule type" value="Genomic_DNA"/>
</dbReference>
<evidence type="ECO:0000313" key="2">
    <source>
        <dbReference type="EMBL" id="VFR78014.1"/>
    </source>
</evidence>
<protein>
    <recommendedName>
        <fullName evidence="3">DNA-binding protein</fullName>
    </recommendedName>
</protein>
<name>A0A484TT95_9ZZZZ</name>
<evidence type="ECO:0008006" key="3">
    <source>
        <dbReference type="Google" id="ProtNLM"/>
    </source>
</evidence>
<reference evidence="2" key="1">
    <citation type="submission" date="2019-03" db="EMBL/GenBank/DDBJ databases">
        <authorList>
            <person name="Danneels B."/>
        </authorList>
    </citation>
    <scope>NUCLEOTIDE SEQUENCE</scope>
</reference>
<organism evidence="2">
    <name type="scientific">plant metagenome</name>
    <dbReference type="NCBI Taxonomy" id="1297885"/>
    <lineage>
        <taxon>unclassified sequences</taxon>
        <taxon>metagenomes</taxon>
        <taxon>organismal metagenomes</taxon>
    </lineage>
</organism>
<sequence>MLAAANRNIADARIASLSEENQFDAAYKAIMQLAMVGLLANGYRPLTSKPGHHQTAIQSLTLTVGWPPEKVWPLDALRKQRNLADYSGDLVSTAAVQSCLNNAQLLHLHIRSWLQTHHPTLLPD</sequence>
<dbReference type="Gene3D" id="1.20.120.330">
    <property type="entry name" value="Nucleotidyltransferases domain 2"/>
    <property type="match status" value="1"/>
</dbReference>